<reference evidence="2 3" key="1">
    <citation type="submission" date="2016-10" db="EMBL/GenBank/DDBJ databases">
        <authorList>
            <person name="Varghese N."/>
            <person name="Submissions S."/>
        </authorList>
    </citation>
    <scope>NUCLEOTIDE SEQUENCE [LARGE SCALE GENOMIC DNA]</scope>
    <source>
        <strain evidence="2 3">CGMCC 1.6501</strain>
    </source>
</reference>
<gene>
    <name evidence="2" type="ORF">SAMN05216235_2563</name>
</gene>
<sequence>MTTWFPGLWHVFFIVVEIVVGRYNDVEVAEMKRILLLMLMAIVLTACGNEDSSGGEKSAEENENQNASQESEEPEQTEESQQEKTDASEIIEEAIAEWGDTSSYEARQTFTISSEDTQNVVRTITTQSEQDEVKVEVDNGSAISSHYIIDGDHFIYEDGNISEEEKDVDMSGSTYGEIITSLEAFKEGDASKTDEGYKIEFPVKSAEEVSVFLNDEVLNSLDNAESLNGLVTVTLNDEYQYTGGKLTLTVESEGREINMISNLGITRIGEIDVLEKPKNM</sequence>
<protein>
    <submittedName>
        <fullName evidence="2">Uncharacterized protein</fullName>
    </submittedName>
</protein>
<dbReference type="Proteomes" id="UP000183090">
    <property type="component" value="Unassembled WGS sequence"/>
</dbReference>
<dbReference type="AlphaFoldDB" id="A0AA94HHW5"/>
<name>A0AA94HHW5_9STAP</name>
<feature type="compositionally biased region" description="Acidic residues" evidence="1">
    <location>
        <begin position="70"/>
        <end position="80"/>
    </location>
</feature>
<evidence type="ECO:0000313" key="2">
    <source>
        <dbReference type="EMBL" id="SFK93441.1"/>
    </source>
</evidence>
<dbReference type="EMBL" id="FOTB01000006">
    <property type="protein sequence ID" value="SFK93441.1"/>
    <property type="molecule type" value="Genomic_DNA"/>
</dbReference>
<evidence type="ECO:0000313" key="3">
    <source>
        <dbReference type="Proteomes" id="UP000183090"/>
    </source>
</evidence>
<proteinExistence type="predicted"/>
<organism evidence="2 3">
    <name type="scientific">Salinicoccus halodurans</name>
    <dbReference type="NCBI Taxonomy" id="407035"/>
    <lineage>
        <taxon>Bacteria</taxon>
        <taxon>Bacillati</taxon>
        <taxon>Bacillota</taxon>
        <taxon>Bacilli</taxon>
        <taxon>Bacillales</taxon>
        <taxon>Staphylococcaceae</taxon>
        <taxon>Salinicoccus</taxon>
    </lineage>
</organism>
<evidence type="ECO:0000256" key="1">
    <source>
        <dbReference type="SAM" id="MobiDB-lite"/>
    </source>
</evidence>
<accession>A0AA94HHW5</accession>
<comment type="caution">
    <text evidence="2">The sequence shown here is derived from an EMBL/GenBank/DDBJ whole genome shotgun (WGS) entry which is preliminary data.</text>
</comment>
<feature type="region of interest" description="Disordered" evidence="1">
    <location>
        <begin position="50"/>
        <end position="87"/>
    </location>
</feature>